<evidence type="ECO:0000313" key="7">
    <source>
        <dbReference type="EMBL" id="VUS40311.1"/>
    </source>
</evidence>
<dbReference type="SUPFAM" id="SSF52283">
    <property type="entry name" value="Formate/glycerate dehydrogenase catalytic domain-like"/>
    <property type="match status" value="1"/>
</dbReference>
<dbReference type="FunFam" id="3.40.50.720:FF:000203">
    <property type="entry name" value="D-3-phosphoglycerate dehydrogenase (SerA)"/>
    <property type="match status" value="1"/>
</dbReference>
<dbReference type="PROSITE" id="PS00671">
    <property type="entry name" value="D_2_HYDROXYACID_DH_3"/>
    <property type="match status" value="1"/>
</dbReference>
<dbReference type="SUPFAM" id="SSF51735">
    <property type="entry name" value="NAD(P)-binding Rossmann-fold domains"/>
    <property type="match status" value="1"/>
</dbReference>
<dbReference type="EMBL" id="CABGGW010000007">
    <property type="protein sequence ID" value="VUS40311.1"/>
    <property type="molecule type" value="Genomic_DNA"/>
</dbReference>
<evidence type="ECO:0000256" key="2">
    <source>
        <dbReference type="ARBA" id="ARBA00023002"/>
    </source>
</evidence>
<keyword evidence="3" id="KW-0520">NAD</keyword>
<dbReference type="InterPro" id="IPR050857">
    <property type="entry name" value="D-2-hydroxyacid_DH"/>
</dbReference>
<reference evidence="7 8" key="1">
    <citation type="submission" date="2019-07" db="EMBL/GenBank/DDBJ databases">
        <authorList>
            <person name="Brisse S."/>
            <person name="Rodrigues C."/>
            <person name="Thorpe H."/>
        </authorList>
    </citation>
    <scope>NUCLEOTIDE SEQUENCE [LARGE SCALE GENOMIC DNA]</scope>
    <source>
        <strain evidence="7">SB6422</strain>
    </source>
</reference>
<dbReference type="PANTHER" id="PTHR42789">
    <property type="entry name" value="D-ISOMER SPECIFIC 2-HYDROXYACID DEHYDROGENASE FAMILY PROTEIN (AFU_ORTHOLOGUE AFUA_6G10090)"/>
    <property type="match status" value="1"/>
</dbReference>
<comment type="similarity">
    <text evidence="1 4">Belongs to the D-isomer specific 2-hydroxyacid dehydrogenase family.</text>
</comment>
<feature type="domain" description="D-isomer specific 2-hydroxyacid dehydrogenase NAD-binding" evidence="6">
    <location>
        <begin position="113"/>
        <end position="290"/>
    </location>
</feature>
<evidence type="ECO:0000259" key="5">
    <source>
        <dbReference type="Pfam" id="PF00389"/>
    </source>
</evidence>
<evidence type="ECO:0000256" key="3">
    <source>
        <dbReference type="ARBA" id="ARBA00023027"/>
    </source>
</evidence>
<dbReference type="AlphaFoldDB" id="A0A564I6K7"/>
<dbReference type="Pfam" id="PF02826">
    <property type="entry name" value="2-Hacid_dh_C"/>
    <property type="match status" value="1"/>
</dbReference>
<dbReference type="InterPro" id="IPR043322">
    <property type="entry name" value="CtBP"/>
</dbReference>
<dbReference type="PANTHER" id="PTHR42789:SF1">
    <property type="entry name" value="D-ISOMER SPECIFIC 2-HYDROXYACID DEHYDROGENASE FAMILY PROTEIN (AFU_ORTHOLOGUE AFUA_6G10090)"/>
    <property type="match status" value="1"/>
</dbReference>
<accession>A0A564I6K7</accession>
<organism evidence="7 8">
    <name type="scientific">Klebsiella huaxiensis</name>
    <dbReference type="NCBI Taxonomy" id="2153354"/>
    <lineage>
        <taxon>Bacteria</taxon>
        <taxon>Pseudomonadati</taxon>
        <taxon>Pseudomonadota</taxon>
        <taxon>Gammaproteobacteria</taxon>
        <taxon>Enterobacterales</taxon>
        <taxon>Enterobacteriaceae</taxon>
        <taxon>Klebsiella/Raoultella group</taxon>
        <taxon>Klebsiella</taxon>
    </lineage>
</organism>
<dbReference type="GO" id="GO:0051287">
    <property type="term" value="F:NAD binding"/>
    <property type="evidence" value="ECO:0007669"/>
    <property type="project" value="InterPro"/>
</dbReference>
<keyword evidence="2 4" id="KW-0560">Oxidoreductase</keyword>
<dbReference type="Gene3D" id="3.40.50.720">
    <property type="entry name" value="NAD(P)-binding Rossmann-like Domain"/>
    <property type="match status" value="2"/>
</dbReference>
<protein>
    <submittedName>
        <fullName evidence="7">Hydroxypyruvate reductase</fullName>
    </submittedName>
</protein>
<dbReference type="InterPro" id="IPR006140">
    <property type="entry name" value="D-isomer_DH_NAD-bd"/>
</dbReference>
<dbReference type="GO" id="GO:0016616">
    <property type="term" value="F:oxidoreductase activity, acting on the CH-OH group of donors, NAD or NADP as acceptor"/>
    <property type="evidence" value="ECO:0007669"/>
    <property type="project" value="InterPro"/>
</dbReference>
<dbReference type="PROSITE" id="PS00670">
    <property type="entry name" value="D_2_HYDROXYACID_DH_2"/>
    <property type="match status" value="1"/>
</dbReference>
<gene>
    <name evidence="7" type="ORF">SB6422_04919</name>
</gene>
<evidence type="ECO:0000259" key="6">
    <source>
        <dbReference type="Pfam" id="PF02826"/>
    </source>
</evidence>
<dbReference type="GO" id="GO:0003714">
    <property type="term" value="F:transcription corepressor activity"/>
    <property type="evidence" value="ECO:0007669"/>
    <property type="project" value="InterPro"/>
</dbReference>
<evidence type="ECO:0000313" key="8">
    <source>
        <dbReference type="Proteomes" id="UP000317374"/>
    </source>
</evidence>
<evidence type="ECO:0000256" key="4">
    <source>
        <dbReference type="RuleBase" id="RU003719"/>
    </source>
</evidence>
<dbReference type="InterPro" id="IPR036291">
    <property type="entry name" value="NAD(P)-bd_dom_sf"/>
</dbReference>
<dbReference type="Pfam" id="PF00389">
    <property type="entry name" value="2-Hacid_dh"/>
    <property type="match status" value="1"/>
</dbReference>
<name>A0A564I6K7_9ENTR</name>
<dbReference type="GO" id="GO:0005829">
    <property type="term" value="C:cytosol"/>
    <property type="evidence" value="ECO:0007669"/>
    <property type="project" value="UniProtKB-ARBA"/>
</dbReference>
<dbReference type="InterPro" id="IPR029753">
    <property type="entry name" value="D-isomer_DH_CS"/>
</dbReference>
<evidence type="ECO:0000256" key="1">
    <source>
        <dbReference type="ARBA" id="ARBA00005854"/>
    </source>
</evidence>
<dbReference type="CDD" id="cd05299">
    <property type="entry name" value="CtBP_dh"/>
    <property type="match status" value="1"/>
</dbReference>
<sequence>MVDIMKKIVVIEPGYLNYSAEESILREWGPKFVVVPANASLEEKLRQVSDADAIMVREATVSRPMIEAMLQCRIIVRYGVGVDNIDSQAAREKGIYVANVPDYGSEDVAEHALALLLAATRRIATRNRDVRDGQWGIGQREPMLRLAGKTLGVVGFGRISRCFVQKASGIGFKRILVVDPLLTDEQALLAGVTRVSLDTLCHEADFISLHAPLTPDTHHLIGEAELAKMKPSAILVNTSRGGLIDEQALINALLQQRIFAAGLDVFESEPLSAKSPLLQMENTLCTDHTAWFTEESVIELQSKAAHEVRRAFEGQQPLNWVNP</sequence>
<keyword evidence="7" id="KW-0670">Pyruvate</keyword>
<feature type="domain" description="D-isomer specific 2-hydroxyacid dehydrogenase catalytic" evidence="5">
    <location>
        <begin position="33"/>
        <end position="322"/>
    </location>
</feature>
<dbReference type="Proteomes" id="UP000317374">
    <property type="component" value="Unassembled WGS sequence"/>
</dbReference>
<dbReference type="InterPro" id="IPR006139">
    <property type="entry name" value="D-isomer_2_OHA_DH_cat_dom"/>
</dbReference>
<proteinExistence type="inferred from homology"/>